<dbReference type="Proteomes" id="UP001139447">
    <property type="component" value="Unassembled WGS sequence"/>
</dbReference>
<evidence type="ECO:0000256" key="1">
    <source>
        <dbReference type="ARBA" id="ARBA00022603"/>
    </source>
</evidence>
<dbReference type="GO" id="GO:0008168">
    <property type="term" value="F:methyltransferase activity"/>
    <property type="evidence" value="ECO:0007669"/>
    <property type="project" value="UniProtKB-KW"/>
</dbReference>
<dbReference type="GO" id="GO:0032259">
    <property type="term" value="P:methylation"/>
    <property type="evidence" value="ECO:0007669"/>
    <property type="project" value="UniProtKB-KW"/>
</dbReference>
<dbReference type="Gene3D" id="3.40.50.150">
    <property type="entry name" value="Vaccinia Virus protein VP39"/>
    <property type="match status" value="1"/>
</dbReference>
<dbReference type="PANTHER" id="PTHR13090:SF1">
    <property type="entry name" value="ARGININE-HYDROXYLASE NDUFAF5, MITOCHONDRIAL"/>
    <property type="match status" value="1"/>
</dbReference>
<dbReference type="InterPro" id="IPR029063">
    <property type="entry name" value="SAM-dependent_MTases_sf"/>
</dbReference>
<name>A0A9X2AN78_9BURK</name>
<keyword evidence="1" id="KW-0489">Methyltransferase</keyword>
<dbReference type="RefSeq" id="WP_243304079.1">
    <property type="nucleotide sequence ID" value="NZ_JALGBI010000001.1"/>
</dbReference>
<evidence type="ECO:0000313" key="4">
    <source>
        <dbReference type="Proteomes" id="UP001139447"/>
    </source>
</evidence>
<sequence length="306" mass="34502">MSTPAHERPPTIDPVAAARWQRSAPALSPWLHEEVARRMEERLQWIRLQPQAWAHWEPVRGGLQAHALLSRRYPKSACYVAEVQAQRSSIAIKSIANPWWSPRRWSGAPTHFGLPPDAGVQMLWANMALHMAADPQALIAQWHRALATDGFLMFSCLGPDTVRELRGLYQALGWPAAGHEFTDMHDWGDMLVHAGFAEPVMDMERIVLTYETPARLLQDLRELGCNLHPQRFAALRGRGWRRELEQRLAQQLADPREGGRLALTFEIIYGHALKPAPKVRLSAHSAVSLQDMRAMLHGGRSGEGRS</sequence>
<dbReference type="PANTHER" id="PTHR13090">
    <property type="entry name" value="ARGININE-HYDROXYLASE NDUFAF5, MITOCHONDRIAL"/>
    <property type="match status" value="1"/>
</dbReference>
<reference evidence="3" key="1">
    <citation type="submission" date="2022-03" db="EMBL/GenBank/DDBJ databases">
        <authorList>
            <person name="Woo C.Y."/>
        </authorList>
    </citation>
    <scope>NUCLEOTIDE SEQUENCE</scope>
    <source>
        <strain evidence="3">CYS-02</strain>
    </source>
</reference>
<organism evidence="3 4">
    <name type="scientific">Variovorax terrae</name>
    <dbReference type="NCBI Taxonomy" id="2923278"/>
    <lineage>
        <taxon>Bacteria</taxon>
        <taxon>Pseudomonadati</taxon>
        <taxon>Pseudomonadota</taxon>
        <taxon>Betaproteobacteria</taxon>
        <taxon>Burkholderiales</taxon>
        <taxon>Comamonadaceae</taxon>
        <taxon>Variovorax</taxon>
    </lineage>
</organism>
<accession>A0A9X2AN78</accession>
<comment type="caution">
    <text evidence="3">The sequence shown here is derived from an EMBL/GenBank/DDBJ whole genome shotgun (WGS) entry which is preliminary data.</text>
</comment>
<evidence type="ECO:0000313" key="3">
    <source>
        <dbReference type="EMBL" id="MCJ0762112.1"/>
    </source>
</evidence>
<evidence type="ECO:0000256" key="2">
    <source>
        <dbReference type="ARBA" id="ARBA00022679"/>
    </source>
</evidence>
<keyword evidence="2" id="KW-0808">Transferase</keyword>
<keyword evidence="4" id="KW-1185">Reference proteome</keyword>
<dbReference type="SUPFAM" id="SSF53335">
    <property type="entry name" value="S-adenosyl-L-methionine-dependent methyltransferases"/>
    <property type="match status" value="1"/>
</dbReference>
<dbReference type="EMBL" id="JALGBI010000001">
    <property type="protein sequence ID" value="MCJ0762112.1"/>
    <property type="molecule type" value="Genomic_DNA"/>
</dbReference>
<protein>
    <submittedName>
        <fullName evidence="3">Biotin synthase</fullName>
    </submittedName>
</protein>
<dbReference type="InterPro" id="IPR050602">
    <property type="entry name" value="Malonyl-ACP_OMT"/>
</dbReference>
<dbReference type="AlphaFoldDB" id="A0A9X2AN78"/>
<proteinExistence type="predicted"/>
<gene>
    <name evidence="3" type="ORF">MMF98_02705</name>
</gene>